<evidence type="ECO:0000256" key="3">
    <source>
        <dbReference type="ARBA" id="ARBA00012438"/>
    </source>
</evidence>
<comment type="catalytic activity">
    <reaction evidence="1">
        <text>ATP + protein L-histidine = ADP + protein N-phospho-L-histidine.</text>
        <dbReference type="EC" id="2.7.13.3"/>
    </reaction>
</comment>
<feature type="transmembrane region" description="Helical" evidence="15">
    <location>
        <begin position="206"/>
        <end position="224"/>
    </location>
</feature>
<dbReference type="RefSeq" id="WP_248006884.1">
    <property type="nucleotide sequence ID" value="NZ_JAJHVV010000001.1"/>
</dbReference>
<keyword evidence="13" id="KW-0902">Two-component regulatory system</keyword>
<accession>A0A9X1XLG5</accession>
<protein>
    <recommendedName>
        <fullName evidence="3">histidine kinase</fullName>
        <ecNumber evidence="3">2.7.13.3</ecNumber>
    </recommendedName>
</protein>
<evidence type="ECO:0000259" key="16">
    <source>
        <dbReference type="PROSITE" id="PS50109"/>
    </source>
</evidence>
<evidence type="ECO:0000259" key="17">
    <source>
        <dbReference type="PROSITE" id="PS50885"/>
    </source>
</evidence>
<dbReference type="GO" id="GO:0005524">
    <property type="term" value="F:ATP binding"/>
    <property type="evidence" value="ECO:0007669"/>
    <property type="project" value="UniProtKB-KW"/>
</dbReference>
<evidence type="ECO:0000256" key="14">
    <source>
        <dbReference type="ARBA" id="ARBA00023136"/>
    </source>
</evidence>
<evidence type="ECO:0000313" key="19">
    <source>
        <dbReference type="Proteomes" id="UP001139559"/>
    </source>
</evidence>
<dbReference type="PROSITE" id="PS50885">
    <property type="entry name" value="HAMP"/>
    <property type="match status" value="1"/>
</dbReference>
<keyword evidence="19" id="KW-1185">Reference proteome</keyword>
<dbReference type="Gene3D" id="3.30.565.10">
    <property type="entry name" value="Histidine kinase-like ATPase, C-terminal domain"/>
    <property type="match status" value="1"/>
</dbReference>
<dbReference type="GO" id="GO:0005886">
    <property type="term" value="C:plasma membrane"/>
    <property type="evidence" value="ECO:0007669"/>
    <property type="project" value="UniProtKB-SubCell"/>
</dbReference>
<dbReference type="PANTHER" id="PTHR44936:SF5">
    <property type="entry name" value="SENSOR HISTIDINE KINASE ENVZ"/>
    <property type="match status" value="1"/>
</dbReference>
<dbReference type="EC" id="2.7.13.3" evidence="3"/>
<dbReference type="SUPFAM" id="SSF55874">
    <property type="entry name" value="ATPase domain of HSP90 chaperone/DNA topoisomerase II/histidine kinase"/>
    <property type="match status" value="1"/>
</dbReference>
<gene>
    <name evidence="18" type="ORF">KP803_00565</name>
</gene>
<dbReference type="InterPro" id="IPR003594">
    <property type="entry name" value="HATPase_dom"/>
</dbReference>
<keyword evidence="9" id="KW-0547">Nucleotide-binding</keyword>
<feature type="domain" description="HAMP" evidence="17">
    <location>
        <begin position="225"/>
        <end position="277"/>
    </location>
</feature>
<dbReference type="EMBL" id="JAJHVV010000001">
    <property type="protein sequence ID" value="MCK6261759.1"/>
    <property type="molecule type" value="Genomic_DNA"/>
</dbReference>
<keyword evidence="5" id="KW-0997">Cell inner membrane</keyword>
<comment type="subcellular location">
    <subcellularLocation>
        <location evidence="2">Cell inner membrane</location>
        <topology evidence="2">Multi-pass membrane protein</topology>
    </subcellularLocation>
</comment>
<dbReference type="Pfam" id="PF02518">
    <property type="entry name" value="HATPase_c"/>
    <property type="match status" value="1"/>
</dbReference>
<evidence type="ECO:0000256" key="11">
    <source>
        <dbReference type="ARBA" id="ARBA00022840"/>
    </source>
</evidence>
<evidence type="ECO:0000256" key="1">
    <source>
        <dbReference type="ARBA" id="ARBA00000085"/>
    </source>
</evidence>
<keyword evidence="12 15" id="KW-1133">Transmembrane helix</keyword>
<evidence type="ECO:0000256" key="6">
    <source>
        <dbReference type="ARBA" id="ARBA00022553"/>
    </source>
</evidence>
<dbReference type="Proteomes" id="UP001139559">
    <property type="component" value="Unassembled WGS sequence"/>
</dbReference>
<keyword evidence="4" id="KW-1003">Cell membrane</keyword>
<evidence type="ECO:0000256" key="2">
    <source>
        <dbReference type="ARBA" id="ARBA00004429"/>
    </source>
</evidence>
<comment type="caution">
    <text evidence="18">The sequence shown here is derived from an EMBL/GenBank/DDBJ whole genome shotgun (WGS) entry which is preliminary data.</text>
</comment>
<dbReference type="PANTHER" id="PTHR44936">
    <property type="entry name" value="SENSOR PROTEIN CREC"/>
    <property type="match status" value="1"/>
</dbReference>
<evidence type="ECO:0000313" key="18">
    <source>
        <dbReference type="EMBL" id="MCK6261759.1"/>
    </source>
</evidence>
<dbReference type="Pfam" id="PF00672">
    <property type="entry name" value="HAMP"/>
    <property type="match status" value="1"/>
</dbReference>
<evidence type="ECO:0000256" key="15">
    <source>
        <dbReference type="SAM" id="Phobius"/>
    </source>
</evidence>
<keyword evidence="10" id="KW-0418">Kinase</keyword>
<keyword evidence="14 15" id="KW-0472">Membrane</keyword>
<dbReference type="PRINTS" id="PR00344">
    <property type="entry name" value="BCTRLSENSOR"/>
</dbReference>
<sequence>MTVNRTKIWSNSLALRTSLFLLFVIILAQVLAGTIWYQHASERDRQGLTTTVNSLARSASSTISFFQSLPPEYRHLVLNQLRSMGGTRFFVSLNDHEIAVKPLPQSERKTLVINEVESVLYNELEGDPNIKVEFTLRDDLRVFNNELSIDGLPLLWAHYSLSYGDINPPILVMQIEVAPQEWFYLAAVLPAPYVALETNYFELREWFTLLLSAVLLLICTWFIVRREIRPIRQLAKAATLMSSRLKVPEVKEEGSAELRAAVRAFNKMNRRIDSHIKDREMLFGAISHDLKTPIACLKLRSEMLEDDEERERFSRITNDLDLMVKGALQCIKETDIHEEIEPINIDQLLHHIASFVSLDNNRITIQGVSHSPFIGKPLAIKRCIQNLVDNAIKYGDRADISVIDSDEQLSVVIEDQGTKLNANLVDRLCEPYFRANPSDAQEGNGLGLTISQSIIKAHGGNLELTATAHGSLRATLFFPRD</sequence>
<dbReference type="InterPro" id="IPR003660">
    <property type="entry name" value="HAMP_dom"/>
</dbReference>
<evidence type="ECO:0000256" key="9">
    <source>
        <dbReference type="ARBA" id="ARBA00022741"/>
    </source>
</evidence>
<feature type="domain" description="Histidine kinase" evidence="16">
    <location>
        <begin position="285"/>
        <end position="481"/>
    </location>
</feature>
<dbReference type="GO" id="GO:0000155">
    <property type="term" value="F:phosphorelay sensor kinase activity"/>
    <property type="evidence" value="ECO:0007669"/>
    <property type="project" value="InterPro"/>
</dbReference>
<evidence type="ECO:0000256" key="4">
    <source>
        <dbReference type="ARBA" id="ARBA00022475"/>
    </source>
</evidence>
<reference evidence="18" key="1">
    <citation type="submission" date="2021-11" db="EMBL/GenBank/DDBJ databases">
        <title>Vibrio ZSDE26 sp. nov. and Vibrio ZSDZ34 sp. nov., isolated from coastal seawater in Qingdao.</title>
        <authorList>
            <person name="Zhang P."/>
        </authorList>
    </citation>
    <scope>NUCLEOTIDE SEQUENCE</scope>
    <source>
        <strain evidence="18">ZSDE26</strain>
    </source>
</reference>
<dbReference type="SMART" id="SM00304">
    <property type="entry name" value="HAMP"/>
    <property type="match status" value="1"/>
</dbReference>
<evidence type="ECO:0000256" key="7">
    <source>
        <dbReference type="ARBA" id="ARBA00022679"/>
    </source>
</evidence>
<dbReference type="CDD" id="cd00082">
    <property type="entry name" value="HisKA"/>
    <property type="match status" value="1"/>
</dbReference>
<dbReference type="InterPro" id="IPR036890">
    <property type="entry name" value="HATPase_C_sf"/>
</dbReference>
<organism evidence="18 19">
    <name type="scientific">Vibrio amylolyticus</name>
    <dbReference type="NCBI Taxonomy" id="2847292"/>
    <lineage>
        <taxon>Bacteria</taxon>
        <taxon>Pseudomonadati</taxon>
        <taxon>Pseudomonadota</taxon>
        <taxon>Gammaproteobacteria</taxon>
        <taxon>Vibrionales</taxon>
        <taxon>Vibrionaceae</taxon>
        <taxon>Vibrio</taxon>
    </lineage>
</organism>
<dbReference type="CDD" id="cd06225">
    <property type="entry name" value="HAMP"/>
    <property type="match status" value="1"/>
</dbReference>
<dbReference type="Pfam" id="PF00512">
    <property type="entry name" value="HisKA"/>
    <property type="match status" value="1"/>
</dbReference>
<dbReference type="InterPro" id="IPR036097">
    <property type="entry name" value="HisK_dim/P_sf"/>
</dbReference>
<dbReference type="InterPro" id="IPR004358">
    <property type="entry name" value="Sig_transdc_His_kin-like_C"/>
</dbReference>
<dbReference type="InterPro" id="IPR050980">
    <property type="entry name" value="2C_sensor_his_kinase"/>
</dbReference>
<dbReference type="SMART" id="SM00387">
    <property type="entry name" value="HATPase_c"/>
    <property type="match status" value="1"/>
</dbReference>
<dbReference type="InterPro" id="IPR005467">
    <property type="entry name" value="His_kinase_dom"/>
</dbReference>
<dbReference type="InterPro" id="IPR003661">
    <property type="entry name" value="HisK_dim/P_dom"/>
</dbReference>
<keyword evidence="6" id="KW-0597">Phosphoprotein</keyword>
<evidence type="ECO:0000256" key="13">
    <source>
        <dbReference type="ARBA" id="ARBA00023012"/>
    </source>
</evidence>
<dbReference type="PROSITE" id="PS50109">
    <property type="entry name" value="HIS_KIN"/>
    <property type="match status" value="1"/>
</dbReference>
<evidence type="ECO:0000256" key="10">
    <source>
        <dbReference type="ARBA" id="ARBA00022777"/>
    </source>
</evidence>
<evidence type="ECO:0000256" key="8">
    <source>
        <dbReference type="ARBA" id="ARBA00022692"/>
    </source>
</evidence>
<keyword evidence="7" id="KW-0808">Transferase</keyword>
<keyword evidence="8 15" id="KW-0812">Transmembrane</keyword>
<dbReference type="SUPFAM" id="SSF47384">
    <property type="entry name" value="Homodimeric domain of signal transducing histidine kinase"/>
    <property type="match status" value="1"/>
</dbReference>
<dbReference type="Gene3D" id="1.10.287.130">
    <property type="match status" value="1"/>
</dbReference>
<name>A0A9X1XLG5_9VIBR</name>
<keyword evidence="11" id="KW-0067">ATP-binding</keyword>
<dbReference type="CDD" id="cd00075">
    <property type="entry name" value="HATPase"/>
    <property type="match status" value="1"/>
</dbReference>
<evidence type="ECO:0000256" key="12">
    <source>
        <dbReference type="ARBA" id="ARBA00022989"/>
    </source>
</evidence>
<proteinExistence type="predicted"/>
<dbReference type="AlphaFoldDB" id="A0A9X1XLG5"/>
<evidence type="ECO:0000256" key="5">
    <source>
        <dbReference type="ARBA" id="ARBA00022519"/>
    </source>
</evidence>